<accession>A0A1C7I8Q3</accession>
<proteinExistence type="predicted"/>
<evidence type="ECO:0000313" key="3">
    <source>
        <dbReference type="Proteomes" id="UP000092574"/>
    </source>
</evidence>
<feature type="domain" description="DUF58" evidence="1">
    <location>
        <begin position="182"/>
        <end position="361"/>
    </location>
</feature>
<dbReference type="RefSeq" id="WP_065541511.1">
    <property type="nucleotide sequence ID" value="NZ_CP015405.2"/>
</dbReference>
<reference evidence="2" key="1">
    <citation type="submission" date="2017-04" db="EMBL/GenBank/DDBJ databases">
        <title>Complete Genome Sequences of Twelve Strains of a Stable Defined Moderately Diverse Mouse Microbiota 2 (sDMDMm2).</title>
        <authorList>
            <person name="Uchimura Y."/>
            <person name="Wyss M."/>
            <person name="Brugiroux S."/>
            <person name="Limenitakis J.P."/>
            <person name="Stecher B."/>
            <person name="McCoy K.D."/>
            <person name="Macpherson A.J."/>
        </authorList>
    </citation>
    <scope>NUCLEOTIDE SEQUENCE</scope>
    <source>
        <strain evidence="2">YL58</strain>
    </source>
</reference>
<keyword evidence="3" id="KW-1185">Reference proteome</keyword>
<dbReference type="Pfam" id="PF01882">
    <property type="entry name" value="DUF58"/>
    <property type="match status" value="1"/>
</dbReference>
<dbReference type="AlphaFoldDB" id="A0A1C7I8Q3"/>
<sequence length="374" mass="43277">MTIFLLLLGAVLLQFLAEWFYRNHWDRHLEVDVKFQDHPVHEGEHAYLTETIENRKWLLLPMLQAAFRVHRNLFFEEEENTSISDYTYKRDIFSVLFYQKIQREIPFLAKKRGYYEIGQAEILTRGLLMNRELYLTVPLSTHLYVYPRTTPVSNMEIPFKKLMGQVLVRQRMYEDPFSFRGLREYQPGDPMNKINWKASAKEGDMMVNLLDSSSSAQVLIFLDVEDETIWKYEEIHEAGISLAVSLAEQLLKRGVATGLITNGRDHITKLPIAVMPGTGRGQLVKLYQNLARLDLDLPAGKFPELLSAQCRLLAEGRGIPLLISKNQGRPLFAGMESLAKAGGSAMWISTLYKDMEWKLPSSPYMEIMRWEVPR</sequence>
<gene>
    <name evidence="2" type="ORF">A4V09_05720</name>
</gene>
<name>A0A1C7I8Q3_9FIRM</name>
<dbReference type="PANTHER" id="PTHR34351">
    <property type="entry name" value="SLR1927 PROTEIN-RELATED"/>
    <property type="match status" value="1"/>
</dbReference>
<dbReference type="OrthoDB" id="9789943at2"/>
<protein>
    <submittedName>
        <fullName evidence="2">DUF58 domain-containing protein</fullName>
    </submittedName>
</protein>
<evidence type="ECO:0000313" key="2">
    <source>
        <dbReference type="EMBL" id="ANU75304.1"/>
    </source>
</evidence>
<dbReference type="InterPro" id="IPR002881">
    <property type="entry name" value="DUF58"/>
</dbReference>
<dbReference type="Proteomes" id="UP000092574">
    <property type="component" value="Chromosome"/>
</dbReference>
<dbReference type="KEGG" id="byl:A4V09_05720"/>
<dbReference type="STRING" id="1796616.A4V09_05720"/>
<dbReference type="PANTHER" id="PTHR34351:SF2">
    <property type="entry name" value="DUF58 DOMAIN-CONTAINING PROTEIN"/>
    <property type="match status" value="1"/>
</dbReference>
<dbReference type="EMBL" id="CP015405">
    <property type="protein sequence ID" value="ANU75304.1"/>
    <property type="molecule type" value="Genomic_DNA"/>
</dbReference>
<organism evidence="2 3">
    <name type="scientific">Blautia pseudococcoides</name>
    <dbReference type="NCBI Taxonomy" id="1796616"/>
    <lineage>
        <taxon>Bacteria</taxon>
        <taxon>Bacillati</taxon>
        <taxon>Bacillota</taxon>
        <taxon>Clostridia</taxon>
        <taxon>Lachnospirales</taxon>
        <taxon>Lachnospiraceae</taxon>
        <taxon>Blautia</taxon>
    </lineage>
</organism>
<evidence type="ECO:0000259" key="1">
    <source>
        <dbReference type="Pfam" id="PF01882"/>
    </source>
</evidence>